<reference evidence="3" key="1">
    <citation type="submission" date="2020-04" db="EMBL/GenBank/DDBJ databases">
        <authorList>
            <person name="Alioto T."/>
            <person name="Alioto T."/>
            <person name="Gomez Garrido J."/>
        </authorList>
    </citation>
    <scope>NUCLEOTIDE SEQUENCE</scope>
    <source>
        <strain evidence="3">A484AB</strain>
    </source>
</reference>
<accession>A0A6S7JA34</accession>
<feature type="coiled-coil region" evidence="1">
    <location>
        <begin position="152"/>
        <end position="188"/>
    </location>
</feature>
<proteinExistence type="predicted"/>
<keyword evidence="1" id="KW-0175">Coiled coil</keyword>
<comment type="caution">
    <text evidence="3">The sequence shown here is derived from an EMBL/GenBank/DDBJ whole genome shotgun (WGS) entry which is preliminary data.</text>
</comment>
<sequence>MACYTDRMKGVKEVNYEEAFQNAKDDLRYQLIWVHFKDEPDFVKIIEDDDAYERIYAEVLDSEGFRGSYAVHCRRRCVVRFVGVLYEYSERFPPRVGNRVALELGVKYIAYNLKRSQEFDLTKLQRLKFYNKALKMEMIMLKEDLEWNDDLNDDMFNEIQRFERNVEREREENERLLLKGKARKAEIELLNYRLLKEFGVEQQREAKQKKVKKALPKPKQKAASKDEDDDGDSFEEKFNSVKTSINRGFTSIAKD</sequence>
<dbReference type="OrthoDB" id="10397279at2759"/>
<evidence type="ECO:0000256" key="2">
    <source>
        <dbReference type="SAM" id="MobiDB-lite"/>
    </source>
</evidence>
<evidence type="ECO:0000313" key="4">
    <source>
        <dbReference type="Proteomes" id="UP001152795"/>
    </source>
</evidence>
<feature type="region of interest" description="Disordered" evidence="2">
    <location>
        <begin position="206"/>
        <end position="237"/>
    </location>
</feature>
<dbReference type="EMBL" id="CACRXK020014816">
    <property type="protein sequence ID" value="CAB4027458.1"/>
    <property type="molecule type" value="Genomic_DNA"/>
</dbReference>
<gene>
    <name evidence="3" type="ORF">PACLA_8A034605</name>
</gene>
<feature type="compositionally biased region" description="Basic residues" evidence="2">
    <location>
        <begin position="209"/>
        <end position="222"/>
    </location>
</feature>
<evidence type="ECO:0000256" key="1">
    <source>
        <dbReference type="SAM" id="Coils"/>
    </source>
</evidence>
<name>A0A6S7JA34_PARCT</name>
<protein>
    <submittedName>
        <fullName evidence="3">Uncharacterized protein</fullName>
    </submittedName>
</protein>
<organism evidence="3 4">
    <name type="scientific">Paramuricea clavata</name>
    <name type="common">Red gorgonian</name>
    <name type="synonym">Violescent sea-whip</name>
    <dbReference type="NCBI Taxonomy" id="317549"/>
    <lineage>
        <taxon>Eukaryota</taxon>
        <taxon>Metazoa</taxon>
        <taxon>Cnidaria</taxon>
        <taxon>Anthozoa</taxon>
        <taxon>Octocorallia</taxon>
        <taxon>Malacalcyonacea</taxon>
        <taxon>Plexauridae</taxon>
        <taxon>Paramuricea</taxon>
    </lineage>
</organism>
<keyword evidence="4" id="KW-1185">Reference proteome</keyword>
<dbReference type="AlphaFoldDB" id="A0A6S7JA34"/>
<evidence type="ECO:0000313" key="3">
    <source>
        <dbReference type="EMBL" id="CAB4027458.1"/>
    </source>
</evidence>
<dbReference type="Proteomes" id="UP001152795">
    <property type="component" value="Unassembled WGS sequence"/>
</dbReference>